<dbReference type="PROSITE" id="PS51257">
    <property type="entry name" value="PROKAR_LIPOPROTEIN"/>
    <property type="match status" value="1"/>
</dbReference>
<evidence type="ECO:0008006" key="2">
    <source>
        <dbReference type="Google" id="ProtNLM"/>
    </source>
</evidence>
<protein>
    <recommendedName>
        <fullName evidence="2">DUF4906 domain-containing protein</fullName>
    </recommendedName>
</protein>
<name>A0A0I9S7Q0_BACFG</name>
<evidence type="ECO:0000313" key="1">
    <source>
        <dbReference type="EMBL" id="KFX73832.1"/>
    </source>
</evidence>
<sequence>MKRSSLFKWMAFTFLLGLASCSNEELQNENRPDVPLKSGEQLVSMKINGLGGTVVTRAAGDNIIALPGEVKIEKLDLYSFVDLDNQSSSAAITGTSADNLKGYTLERIYRYKALGDENDLVLTPVGDGYRVSYGVPKGDERTRRFVLVVNDIDRTSTALTALAVATAGAGSNRSSAAVFSDLDNLKILETALSASGNNITADKGLPMTAIIGRNEYDGSGAQNFNTLYTNQDVAGGTALNATLVRRVARIDIKNPVGTGFTVKKVTLSGAKNSTMFGNVPQATTSGDYDIVALAAADVVNAELIPAALYALPIAAETANDYIPSVKITGSIGGSGDIEVEAQFGSSMTGTFKGMDVNTRYIVNLNNSAGNVTADITIAEWNYGESVETEDVMGKLNANAQLTAETANATLDAGAKTLTIKYPASSFSAVKIAAIEGTNNSDINPIGIVLPEDCDWLEVELGSAGASGMSNISYNLKVTKANNTGRPRTAKLSLVTYNTTDSKQKVDEYIVYQDYLDITKYTEEFTGFGPLMANMFLKQGEDVYKCSPFGLDVAFVFGLEQGGVLTAVDVVIPEDCDWIQKSNILLGSQSIHALSMTDNIGKEERRATLTLRRWNASANMGSGAMETKDMTIIQSGTVDKATLCQSAEIQLNADLAAAGCIKMDGNTIIIAGEIPDNLGLSEEQKKYMFTISGTPSTDKNEIRPVLVSFGEADNRWVESEGKVSMVTANGSYDVKARFPQNFGNAREMNFTVTTYANGAPVVKTYRLIQKASGTVHVN</sequence>
<proteinExistence type="predicted"/>
<dbReference type="RefSeq" id="WP_044301018.1">
    <property type="nucleotide sequence ID" value="NZ_CAEUHN010000012.1"/>
</dbReference>
<comment type="caution">
    <text evidence="1">The sequence shown here is derived from an EMBL/GenBank/DDBJ whole genome shotgun (WGS) entry which is preliminary data.</text>
</comment>
<dbReference type="AlphaFoldDB" id="A0A0I9S7Q0"/>
<accession>A0A0I9S7Q0</accession>
<dbReference type="EMBL" id="JMZZ02000156">
    <property type="protein sequence ID" value="KFX73832.1"/>
    <property type="molecule type" value="Genomic_DNA"/>
</dbReference>
<reference evidence="1" key="2">
    <citation type="submission" date="2014-07" db="EMBL/GenBank/DDBJ databases">
        <title>Genetics and epidemiology of antimicrobial resistance in B. fragilis group.</title>
        <authorList>
            <person name="Sydenham T.V."/>
            <person name="Hasman H."/>
            <person name="Kemp M."/>
            <person name="Justesen U.S."/>
        </authorList>
    </citation>
    <scope>NUCLEOTIDE SEQUENCE [LARGE SCALE GENOMIC DNA]</scope>
    <source>
        <strain evidence="1">DCMOUH0018B</strain>
    </source>
</reference>
<gene>
    <name evidence="1" type="ORF">EE52_0215475</name>
</gene>
<reference evidence="1" key="1">
    <citation type="book" date="2014" name="THE 24TH EUROPEAN CONGRESS OF CLINICAL MICROBIOLOGY AND INFECTIOUS DISEASES" publisher="ECCMID 2014" city="Barcelona, Spain">
        <title>Identification of resistance genes in three multidrug-resistant Bacteroides fragilis isolates by whole genome sequencing.</title>
        <editorList>
            <person name="Unknown"/>
            <person name="A."/>
        </editorList>
        <authorList>
            <person name="Sydenham T.V."/>
            <person name="Hasman H."/>
            <person name="Wang M."/>
            <person name="Soki J."/>
            <person name="Nagy E."/>
            <person name="Justesen U.S."/>
        </authorList>
    </citation>
    <scope>NUCLEOTIDE SEQUENCE</scope>
    <source>
        <strain evidence="1">DCMOUH0018B</strain>
    </source>
</reference>
<dbReference type="PATRIC" id="fig|817.53.peg.3193"/>
<organism evidence="1">
    <name type="scientific">Bacteroides fragilis</name>
    <dbReference type="NCBI Taxonomy" id="817"/>
    <lineage>
        <taxon>Bacteria</taxon>
        <taxon>Pseudomonadati</taxon>
        <taxon>Bacteroidota</taxon>
        <taxon>Bacteroidia</taxon>
        <taxon>Bacteroidales</taxon>
        <taxon>Bacteroidaceae</taxon>
        <taxon>Bacteroides</taxon>
    </lineage>
</organism>